<keyword evidence="4 9" id="KW-0812">Transmembrane</keyword>
<dbReference type="PANTHER" id="PTHR24223:SF456">
    <property type="entry name" value="MULTIDRUG RESISTANCE-ASSOCIATED PROTEIN LETHAL(2)03659"/>
    <property type="match status" value="1"/>
</dbReference>
<dbReference type="OrthoDB" id="6500128at2759"/>
<keyword evidence="7 9" id="KW-1133">Transmembrane helix</keyword>
<evidence type="ECO:0000256" key="6">
    <source>
        <dbReference type="ARBA" id="ARBA00022840"/>
    </source>
</evidence>
<gene>
    <name evidence="12" type="ORF">PGLA1383_LOCUS38925</name>
</gene>
<dbReference type="EMBL" id="CAJNNV010027733">
    <property type="protein sequence ID" value="CAE8621402.1"/>
    <property type="molecule type" value="Genomic_DNA"/>
</dbReference>
<keyword evidence="3" id="KW-0813">Transport</keyword>
<keyword evidence="5" id="KW-0547">Nucleotide-binding</keyword>
<dbReference type="InterPro" id="IPR011527">
    <property type="entry name" value="ABC1_TM_dom"/>
</dbReference>
<feature type="domain" description="ABC transporter" evidence="10">
    <location>
        <begin position="1111"/>
        <end position="1344"/>
    </location>
</feature>
<evidence type="ECO:0000256" key="1">
    <source>
        <dbReference type="ARBA" id="ARBA00004141"/>
    </source>
</evidence>
<dbReference type="InterPro" id="IPR027417">
    <property type="entry name" value="P-loop_NTPase"/>
</dbReference>
<dbReference type="GO" id="GO:0140359">
    <property type="term" value="F:ABC-type transporter activity"/>
    <property type="evidence" value="ECO:0007669"/>
    <property type="project" value="InterPro"/>
</dbReference>
<dbReference type="SUPFAM" id="SSF52540">
    <property type="entry name" value="P-loop containing nucleoside triphosphate hydrolases"/>
    <property type="match status" value="2"/>
</dbReference>
<dbReference type="InterPro" id="IPR044726">
    <property type="entry name" value="ABCC_6TM_D2"/>
</dbReference>
<evidence type="ECO:0000256" key="7">
    <source>
        <dbReference type="ARBA" id="ARBA00022989"/>
    </source>
</evidence>
<dbReference type="SMART" id="SM00382">
    <property type="entry name" value="AAA"/>
    <property type="match status" value="2"/>
</dbReference>
<sequence>MAAIKDLPPTDTSIVVKPLKSPHSGKLQPNDLEEEAGFFSRLTFTYLSQLVRRAAKQKKLQIEDCWRHDRSPDELYVDFETLWAKELTKPKPSLGRVVWAMSKAEFYSSAGVWTFSQLVQVLLPMFLNQTVRFIEVNNEYGSGSECRASAGSADQHLCSLQIAVAIPICFCICLLIQSLCMAKAQQMSLRIALRFRTVIVTAIFRKTTRLSSIGLGTSSNGQINNLISNDAQQFLQFAPMMHMGWSSPIFILACFVMLWYSVGAPCLTGIGVIAFILPLVVVCLKKALALRGQMLKFTDERVKLIADVLNGLRVIKAYGWELAIMGKISEARRKELDLNAKRGLWSAILIVAVFMAPVFNAIGIFTVFAATGGDFTPARVFTALAALNNMRFALIFGPFLLIQYQSFRVSLTRIQLFLMVDELPPDVLNRPTAPAFLEDGQKDVSSAIVCKIEKANASWAVADPAPKGKGKGKGKGMPGFGCFGKKKPKVEESKDDESAEGQGKNLVMVHKNGKDYKTTQVLFDVDFQAEPEQLTAIIGPVGCGKTSLLRCLMGTMEMLSGTSALEGTTAYVAQQAFILNATIKMNITFSDLETLSPEDEAYYKKAVKACALTDDLAQLPGGDLTEIGERGVNLSGGQKQRISLARAVYSRAQVVLLDDPLSAVDAHVGRHLMEQVIGSKGMLAGKTVIFVSHQLQYLAACQKIYMMDDGKITHSGSYEFLTEAGHLDVEQVEESREIARQVSGEKDAKLAVEKKADGVLVMAEEREEGELKWSVLKAYIVSGGVGAFWVWLCAIILQQTAELCTQAWLAAWTEGEGMGVKKGQYSTGFFIGIYISLGICQGVFLFFRNIMLTVIHTRKAAQVLHDNMAKAVFRAQMEFFDKNPLGRILNRFTRDMDYIDVMLVQSISQFVNCAAGTVGGLIMICIIYPYFVVVAIVMAAAYQMFTKYFRHVSREIQRLESVTRSPVYSLLAETQAGVATIHGYGISKKIIHIADEAQIINTGIFFIMQSCTCWLQMRLDVLALIVLLCVTLVPTFMPTLIDPGYVGLAIVYAFELNQLMKHMARMGAQVEQQFNAVDRVLDYSNTIEAEAPWQAAGDLKLPAKWPLAGHVRFTDVTMRYRPGLEPALKSISFEVKAGEKIGVCGRTGSGKSSLIVAMLRLAEFEGKIEVDGMDLSSLGLHAVRQRISMIPQDPVLFCASLRNNLDPLDQATDDEELTAALRLVCLGDEVEKLGGLSFEVAEGGANFSLGQRQLLCMARAILRKSQLVLLDEATASVDQETDEIIQRTIRSEFQSSTMMTIAHRLNTILDSSRILVLSDGRVTEYDTPQVLARDSSSSFHKLLQSAGCKEFLAEANKDPAAATVSTQLAI</sequence>
<dbReference type="CDD" id="cd03244">
    <property type="entry name" value="ABCC_MRP_domain2"/>
    <property type="match status" value="1"/>
</dbReference>
<feature type="transmembrane region" description="Helical" evidence="9">
    <location>
        <begin position="268"/>
        <end position="288"/>
    </location>
</feature>
<dbReference type="FunFam" id="1.20.1560.10:FF:000010">
    <property type="entry name" value="Multidrug resistance-associated ABC transporter"/>
    <property type="match status" value="1"/>
</dbReference>
<comment type="subcellular location">
    <subcellularLocation>
        <location evidence="1">Membrane</location>
        <topology evidence="1">Multi-pass membrane protein</topology>
    </subcellularLocation>
</comment>
<dbReference type="CDD" id="cd18579">
    <property type="entry name" value="ABC_6TM_ABCC_D1"/>
    <property type="match status" value="1"/>
</dbReference>
<feature type="domain" description="ABC transmembrane type-1" evidence="11">
    <location>
        <begin position="115"/>
        <end position="406"/>
    </location>
</feature>
<dbReference type="OMA" id="LAQDYWI"/>
<dbReference type="CDD" id="cd03250">
    <property type="entry name" value="ABCC_MRP_domain1"/>
    <property type="match status" value="1"/>
</dbReference>
<feature type="transmembrane region" description="Helical" evidence="9">
    <location>
        <begin position="162"/>
        <end position="182"/>
    </location>
</feature>
<protein>
    <recommendedName>
        <fullName evidence="14">ATP-dependent transporter ycf16</fullName>
    </recommendedName>
</protein>
<dbReference type="CDD" id="cd18580">
    <property type="entry name" value="ABC_6TM_ABCC_D2"/>
    <property type="match status" value="1"/>
</dbReference>
<feature type="transmembrane region" description="Helical" evidence="9">
    <location>
        <begin position="343"/>
        <end position="368"/>
    </location>
</feature>
<dbReference type="InterPro" id="IPR044746">
    <property type="entry name" value="ABCC_6TM_D1"/>
</dbReference>
<dbReference type="InterPro" id="IPR003439">
    <property type="entry name" value="ABC_transporter-like_ATP-bd"/>
</dbReference>
<dbReference type="Pfam" id="PF00005">
    <property type="entry name" value="ABC_tran"/>
    <property type="match status" value="2"/>
</dbReference>
<feature type="domain" description="ABC transmembrane type-1" evidence="11">
    <location>
        <begin position="789"/>
        <end position="1072"/>
    </location>
</feature>
<evidence type="ECO:0000256" key="8">
    <source>
        <dbReference type="ARBA" id="ARBA00023136"/>
    </source>
</evidence>
<evidence type="ECO:0000256" key="2">
    <source>
        <dbReference type="ARBA" id="ARBA00009726"/>
    </source>
</evidence>
<evidence type="ECO:0000256" key="5">
    <source>
        <dbReference type="ARBA" id="ARBA00022741"/>
    </source>
</evidence>
<evidence type="ECO:0000313" key="13">
    <source>
        <dbReference type="Proteomes" id="UP000654075"/>
    </source>
</evidence>
<dbReference type="InterPro" id="IPR017871">
    <property type="entry name" value="ABC_transporter-like_CS"/>
</dbReference>
<evidence type="ECO:0000259" key="11">
    <source>
        <dbReference type="PROSITE" id="PS50929"/>
    </source>
</evidence>
<dbReference type="GO" id="GO:0016020">
    <property type="term" value="C:membrane"/>
    <property type="evidence" value="ECO:0007669"/>
    <property type="project" value="UniProtKB-SubCell"/>
</dbReference>
<dbReference type="PROSITE" id="PS50929">
    <property type="entry name" value="ABC_TM1F"/>
    <property type="match status" value="2"/>
</dbReference>
<dbReference type="PANTHER" id="PTHR24223">
    <property type="entry name" value="ATP-BINDING CASSETTE SUB-FAMILY C"/>
    <property type="match status" value="1"/>
</dbReference>
<dbReference type="FunFam" id="3.40.50.300:FF:000997">
    <property type="entry name" value="Multidrug resistance-associated protein 1"/>
    <property type="match status" value="1"/>
</dbReference>
<name>A0A813G8J6_POLGL</name>
<dbReference type="FunFam" id="3.40.50.300:FF:000163">
    <property type="entry name" value="Multidrug resistance-associated protein member 4"/>
    <property type="match status" value="1"/>
</dbReference>
<organism evidence="12 13">
    <name type="scientific">Polarella glacialis</name>
    <name type="common">Dinoflagellate</name>
    <dbReference type="NCBI Taxonomy" id="89957"/>
    <lineage>
        <taxon>Eukaryota</taxon>
        <taxon>Sar</taxon>
        <taxon>Alveolata</taxon>
        <taxon>Dinophyceae</taxon>
        <taxon>Suessiales</taxon>
        <taxon>Suessiaceae</taxon>
        <taxon>Polarella</taxon>
    </lineage>
</organism>
<evidence type="ECO:0000256" key="9">
    <source>
        <dbReference type="SAM" id="Phobius"/>
    </source>
</evidence>
<dbReference type="Proteomes" id="UP000654075">
    <property type="component" value="Unassembled WGS sequence"/>
</dbReference>
<comment type="similarity">
    <text evidence="2">Belongs to the ABC transporter superfamily. ABCC family. Conjugate transporter (TC 3.A.1.208) subfamily.</text>
</comment>
<dbReference type="Gene3D" id="1.20.1560.10">
    <property type="entry name" value="ABC transporter type 1, transmembrane domain"/>
    <property type="match status" value="2"/>
</dbReference>
<feature type="transmembrane region" description="Helical" evidence="9">
    <location>
        <begin position="380"/>
        <end position="402"/>
    </location>
</feature>
<dbReference type="InterPro" id="IPR036640">
    <property type="entry name" value="ABC1_TM_sf"/>
</dbReference>
<dbReference type="PROSITE" id="PS50893">
    <property type="entry name" value="ABC_TRANSPORTER_2"/>
    <property type="match status" value="2"/>
</dbReference>
<reference evidence="12" key="1">
    <citation type="submission" date="2021-02" db="EMBL/GenBank/DDBJ databases">
        <authorList>
            <person name="Dougan E. K."/>
            <person name="Rhodes N."/>
            <person name="Thang M."/>
            <person name="Chan C."/>
        </authorList>
    </citation>
    <scope>NUCLEOTIDE SEQUENCE</scope>
</reference>
<evidence type="ECO:0000256" key="3">
    <source>
        <dbReference type="ARBA" id="ARBA00022448"/>
    </source>
</evidence>
<comment type="caution">
    <text evidence="12">The sequence shown here is derived from an EMBL/GenBank/DDBJ whole genome shotgun (WGS) entry which is preliminary data.</text>
</comment>
<evidence type="ECO:0000313" key="12">
    <source>
        <dbReference type="EMBL" id="CAE8621402.1"/>
    </source>
</evidence>
<feature type="transmembrane region" description="Helical" evidence="9">
    <location>
        <begin position="776"/>
        <end position="797"/>
    </location>
</feature>
<dbReference type="GO" id="GO:0005524">
    <property type="term" value="F:ATP binding"/>
    <property type="evidence" value="ECO:0007669"/>
    <property type="project" value="UniProtKB-KW"/>
</dbReference>
<keyword evidence="8 9" id="KW-0472">Membrane</keyword>
<dbReference type="Gene3D" id="3.40.50.300">
    <property type="entry name" value="P-loop containing nucleotide triphosphate hydrolases"/>
    <property type="match status" value="2"/>
</dbReference>
<keyword evidence="13" id="KW-1185">Reference proteome</keyword>
<dbReference type="SUPFAM" id="SSF90123">
    <property type="entry name" value="ABC transporter transmembrane region"/>
    <property type="match status" value="2"/>
</dbReference>
<dbReference type="GO" id="GO:0016887">
    <property type="term" value="F:ATP hydrolysis activity"/>
    <property type="evidence" value="ECO:0007669"/>
    <property type="project" value="InterPro"/>
</dbReference>
<accession>A0A813G8J6</accession>
<keyword evidence="6" id="KW-0067">ATP-binding</keyword>
<feature type="domain" description="ABC transporter" evidence="10">
    <location>
        <begin position="501"/>
        <end position="734"/>
    </location>
</feature>
<evidence type="ECO:0008006" key="14">
    <source>
        <dbReference type="Google" id="ProtNLM"/>
    </source>
</evidence>
<dbReference type="Pfam" id="PF00664">
    <property type="entry name" value="ABC_membrane"/>
    <property type="match status" value="2"/>
</dbReference>
<dbReference type="PROSITE" id="PS00211">
    <property type="entry name" value="ABC_TRANSPORTER_1"/>
    <property type="match status" value="2"/>
</dbReference>
<dbReference type="InterPro" id="IPR050173">
    <property type="entry name" value="ABC_transporter_C-like"/>
</dbReference>
<proteinExistence type="inferred from homology"/>
<feature type="transmembrane region" description="Helical" evidence="9">
    <location>
        <begin position="828"/>
        <end position="847"/>
    </location>
</feature>
<evidence type="ECO:0000256" key="4">
    <source>
        <dbReference type="ARBA" id="ARBA00022692"/>
    </source>
</evidence>
<feature type="transmembrane region" description="Helical" evidence="9">
    <location>
        <begin position="243"/>
        <end position="262"/>
    </location>
</feature>
<evidence type="ECO:0000259" key="10">
    <source>
        <dbReference type="PROSITE" id="PS50893"/>
    </source>
</evidence>
<dbReference type="InterPro" id="IPR003593">
    <property type="entry name" value="AAA+_ATPase"/>
</dbReference>